<name>A0ABS8SM58_DATST</name>
<evidence type="ECO:0000313" key="3">
    <source>
        <dbReference type="Proteomes" id="UP000823775"/>
    </source>
</evidence>
<protein>
    <recommendedName>
        <fullName evidence="4">O-fucosyltransferase family protein</fullName>
    </recommendedName>
</protein>
<comment type="caution">
    <text evidence="2">The sequence shown here is derived from an EMBL/GenBank/DDBJ whole genome shotgun (WGS) entry which is preliminary data.</text>
</comment>
<reference evidence="2 3" key="1">
    <citation type="journal article" date="2021" name="BMC Genomics">
        <title>Datura genome reveals duplications of psychoactive alkaloid biosynthetic genes and high mutation rate following tissue culture.</title>
        <authorList>
            <person name="Rajewski A."/>
            <person name="Carter-House D."/>
            <person name="Stajich J."/>
            <person name="Litt A."/>
        </authorList>
    </citation>
    <scope>NUCLEOTIDE SEQUENCE [LARGE SCALE GENOMIC DNA]</scope>
    <source>
        <strain evidence="2">AR-01</strain>
    </source>
</reference>
<sequence length="286" mass="32706">MDLSNCKQLRIFGVHLNFLAAKCMVLVVIALFLGTVLLPTFSGIGGVIQQNNFVSIRNRSFPSNRPLKQKFLEVPQIVWGLNNQKIAFARACLTARMLNRTLLMPKLSASPKRQWKKVEIGKRFGAVESILVSIHDTREIVRIVGKNPFLWHDHWPAEDYAKVFECLALVDEISMEADKVVSKIREIGMEVRSKNPMSSSSSQPVPFVGVHMRIEKDWMIHCKKLEQRLNINEISFVCVDKDTDDCVRFFFEFSSPLENQCCNLEVILVKEISYTNSKAARDCEEK</sequence>
<feature type="transmembrane region" description="Helical" evidence="1">
    <location>
        <begin position="12"/>
        <end position="38"/>
    </location>
</feature>
<dbReference type="Proteomes" id="UP000823775">
    <property type="component" value="Unassembled WGS sequence"/>
</dbReference>
<gene>
    <name evidence="2" type="ORF">HAX54_042202</name>
</gene>
<accession>A0ABS8SM58</accession>
<evidence type="ECO:0000313" key="2">
    <source>
        <dbReference type="EMBL" id="MCD7459885.1"/>
    </source>
</evidence>
<dbReference type="Gene3D" id="3.40.50.11350">
    <property type="match status" value="1"/>
</dbReference>
<dbReference type="EMBL" id="JACEIK010000619">
    <property type="protein sequence ID" value="MCD7459885.1"/>
    <property type="molecule type" value="Genomic_DNA"/>
</dbReference>
<evidence type="ECO:0008006" key="4">
    <source>
        <dbReference type="Google" id="ProtNLM"/>
    </source>
</evidence>
<organism evidence="2 3">
    <name type="scientific">Datura stramonium</name>
    <name type="common">Jimsonweed</name>
    <name type="synonym">Common thornapple</name>
    <dbReference type="NCBI Taxonomy" id="4076"/>
    <lineage>
        <taxon>Eukaryota</taxon>
        <taxon>Viridiplantae</taxon>
        <taxon>Streptophyta</taxon>
        <taxon>Embryophyta</taxon>
        <taxon>Tracheophyta</taxon>
        <taxon>Spermatophyta</taxon>
        <taxon>Magnoliopsida</taxon>
        <taxon>eudicotyledons</taxon>
        <taxon>Gunneridae</taxon>
        <taxon>Pentapetalae</taxon>
        <taxon>asterids</taxon>
        <taxon>lamiids</taxon>
        <taxon>Solanales</taxon>
        <taxon>Solanaceae</taxon>
        <taxon>Solanoideae</taxon>
        <taxon>Datureae</taxon>
        <taxon>Datura</taxon>
    </lineage>
</organism>
<keyword evidence="1" id="KW-0812">Transmembrane</keyword>
<dbReference type="InterPro" id="IPR044982">
    <property type="entry name" value="AtOFT1-like"/>
</dbReference>
<dbReference type="PANTHER" id="PTHR37220">
    <property type="entry name" value="O-FUCOSYLTRANSFERASE 23"/>
    <property type="match status" value="1"/>
</dbReference>
<keyword evidence="1" id="KW-0472">Membrane</keyword>
<evidence type="ECO:0000256" key="1">
    <source>
        <dbReference type="SAM" id="Phobius"/>
    </source>
</evidence>
<keyword evidence="3" id="KW-1185">Reference proteome</keyword>
<proteinExistence type="predicted"/>
<keyword evidence="1" id="KW-1133">Transmembrane helix</keyword>
<dbReference type="PANTHER" id="PTHR37220:SF1">
    <property type="entry name" value="O-FUCOSYLTRANSFERASE 23"/>
    <property type="match status" value="1"/>
</dbReference>